<evidence type="ECO:0000313" key="2">
    <source>
        <dbReference type="EMBL" id="AFV81255.1"/>
    </source>
</evidence>
<dbReference type="EMBL" id="JX556418">
    <property type="protein sequence ID" value="AFV81255.1"/>
    <property type="molecule type" value="Genomic_DNA"/>
</dbReference>
<organism evidence="2 3">
    <name type="scientific">Vibrio phage vB_VpaS_MAR10</name>
    <dbReference type="NCBI Taxonomy" id="1229755"/>
    <lineage>
        <taxon>Viruses</taxon>
        <taxon>Duplodnaviria</taxon>
        <taxon>Heunggongvirae</taxon>
        <taxon>Uroviricota</taxon>
        <taxon>Caudoviricetes</taxon>
        <taxon>Mardecavirus</taxon>
        <taxon>Mardecavirus MAR10</taxon>
    </lineage>
</organism>
<proteinExistence type="predicted"/>
<evidence type="ECO:0000313" key="3">
    <source>
        <dbReference type="Proteomes" id="UP000009398"/>
    </source>
</evidence>
<protein>
    <submittedName>
        <fullName evidence="2">Uncharacterized protein</fullName>
    </submittedName>
</protein>
<dbReference type="GeneID" id="14181754"/>
<reference evidence="2 3" key="1">
    <citation type="journal article" date="2012" name="J. Virol.">
        <title>Genome Sequence of Temperate Vibrio parahaemolyticus Bacteriophage vB_VpaS_MAR10.</title>
        <authorList>
            <person name="Alanis Villa A."/>
            <person name="Kropinski A.M."/>
            <person name="Abbasifar R."/>
            <person name="Abbasifar A."/>
            <person name="Griffiths M.W."/>
        </authorList>
    </citation>
    <scope>NUCLEOTIDE SEQUENCE [LARGE SCALE GENOMIC DNA]</scope>
</reference>
<gene>
    <name evidence="2" type="ORF">MAR10_023</name>
</gene>
<dbReference type="Proteomes" id="UP000009398">
    <property type="component" value="Segment"/>
</dbReference>
<accession>K7RVI9</accession>
<feature type="region of interest" description="Disordered" evidence="1">
    <location>
        <begin position="1"/>
        <end position="20"/>
    </location>
</feature>
<evidence type="ECO:0000256" key="1">
    <source>
        <dbReference type="SAM" id="MobiDB-lite"/>
    </source>
</evidence>
<name>K7RVI9_9CAUD</name>
<keyword evidence="3" id="KW-1185">Reference proteome</keyword>
<sequence>MLNPAYGRGTGGDAGSDGPVKGPVYLTGDANTDGSLRLTAVDDAALGKVVIVEERKDGAWVDLGTVTNELTNRTGTLYLRGNSSTPGSWRVTAKNGTTVIEERIGSVWEHRATLDDVFTTDTIMLRGRDSQIRHAIGKGGVAMDITPEHLSLGDGTIPVRLLGTSDHTAPGVAYPFQSPIPPKHAQYEDTANKKSVTKAVRTFKAVFDAFRIFRFYAVADSSAQYRVRVLNPKGVVLYESADDNQWAAKQDLPSVTNKETSVDPGREILVYGAKPFEDITLEVEFTKQVQMFQDGAEPAMFVETNKWNKRQVQVKPQTHSLVDGGKSVFLKDDVNGLLGALPATLLGGESADVEVAPIPAFAPEYGPRAVSTRGGSEPADGSNGIGFARGTASYADHRSIIAIEFFSAVDYKGPLIYEVWESKGKPGDPDYVEMHKLRSTNKFPDGDYKVGDKVVLTFPAPIEVSAGVRYYYKTILANGLPLRVWKGSNGNSYRKMYYRSFERNRLATVNALTLLSRGIGEMLNSISPNNNFLFTENNSLIQWGDISSIEWVRD</sequence>
<dbReference type="KEGG" id="vg:14181754"/>
<dbReference type="RefSeq" id="YP_007111869.1">
    <property type="nucleotide sequence ID" value="NC_019713.1"/>
</dbReference>